<accession>A0A6M4JA12</accession>
<organism evidence="3 4">
    <name type="scientific">Mycoplasma miroungigenitalium</name>
    <dbReference type="NCBI Taxonomy" id="754515"/>
    <lineage>
        <taxon>Bacteria</taxon>
        <taxon>Bacillati</taxon>
        <taxon>Mycoplasmatota</taxon>
        <taxon>Mollicutes</taxon>
        <taxon>Mycoplasmataceae</taxon>
        <taxon>Mycoplasma</taxon>
    </lineage>
</organism>
<dbReference type="Pfam" id="PF13472">
    <property type="entry name" value="Lipase_GDSL_2"/>
    <property type="match status" value="1"/>
</dbReference>
<feature type="domain" description="SGNH hydrolase-type esterase" evidence="2">
    <location>
        <begin position="97"/>
        <end position="363"/>
    </location>
</feature>
<evidence type="ECO:0000313" key="4">
    <source>
        <dbReference type="Proteomes" id="UP000500686"/>
    </source>
</evidence>
<dbReference type="InterPro" id="IPR013830">
    <property type="entry name" value="SGNH_hydro"/>
</dbReference>
<feature type="chain" id="PRO_5026870566" description="SGNH hydrolase-type esterase domain-containing protein" evidence="1">
    <location>
        <begin position="24"/>
        <end position="1792"/>
    </location>
</feature>
<dbReference type="SUPFAM" id="SSF52266">
    <property type="entry name" value="SGNH hydrolase"/>
    <property type="match status" value="1"/>
</dbReference>
<protein>
    <recommendedName>
        <fullName evidence="2">SGNH hydrolase-type esterase domain-containing protein</fullName>
    </recommendedName>
</protein>
<reference evidence="3 4" key="1">
    <citation type="submission" date="2020-05" db="EMBL/GenBank/DDBJ databases">
        <title>Novel Mycoplasma species detected in Mirounga angustirostris (northern elephant seal) from the USA.</title>
        <authorList>
            <person name="Volokhov D.V."/>
        </authorList>
    </citation>
    <scope>NUCLEOTIDE SEQUENCE [LARGE SCALE GENOMIC DNA]</scope>
    <source>
        <strain evidence="3 4">Mirounga ES2806-GEN</strain>
    </source>
</reference>
<proteinExistence type="predicted"/>
<dbReference type="Gene3D" id="3.40.50.1110">
    <property type="entry name" value="SGNH hydrolase"/>
    <property type="match status" value="1"/>
</dbReference>
<dbReference type="EMBL" id="CP053096">
    <property type="protein sequence ID" value="QJR43834.1"/>
    <property type="molecule type" value="Genomic_DNA"/>
</dbReference>
<keyword evidence="4" id="KW-1185">Reference proteome</keyword>
<dbReference type="KEGG" id="mmir:HLA87_00005"/>
<evidence type="ECO:0000313" key="3">
    <source>
        <dbReference type="EMBL" id="QJR43834.1"/>
    </source>
</evidence>
<dbReference type="InterPro" id="IPR036514">
    <property type="entry name" value="SGNH_hydro_sf"/>
</dbReference>
<dbReference type="CDD" id="cd00229">
    <property type="entry name" value="SGNH_hydrolase"/>
    <property type="match status" value="1"/>
</dbReference>
<dbReference type="RefSeq" id="WP_171112016.1">
    <property type="nucleotide sequence ID" value="NZ_CP053096.1"/>
</dbReference>
<name>A0A6M4JA12_9MOLU</name>
<evidence type="ECO:0000256" key="1">
    <source>
        <dbReference type="SAM" id="SignalP"/>
    </source>
</evidence>
<evidence type="ECO:0000259" key="2">
    <source>
        <dbReference type="Pfam" id="PF13472"/>
    </source>
</evidence>
<gene>
    <name evidence="3" type="ORF">HLA87_00005</name>
</gene>
<feature type="signal peptide" evidence="1">
    <location>
        <begin position="1"/>
        <end position="23"/>
    </location>
</feature>
<dbReference type="Proteomes" id="UP000500686">
    <property type="component" value="Chromosome"/>
</dbReference>
<keyword evidence="1" id="KW-0732">Signal</keyword>
<sequence>MKVRIKKTIIILSSTLIGTVALATGLSLIPTKDKQVKKSSEINKKNTATTITNIPDLPKKQKTEIINPNVDISSIKLSNRIFSKNAIEADQSINYLAMGDSITAGFVATLDKDYSGKFENGEVSGISYPAYLANFFNKIKRLNTFSNQAVTGSTFADWNLLLKSEGDESKLNEIELKLVKFRFGDSWKSKYQSLLNDLSKSNLITVSLGANDFLHSIGESASNLQLSEIVKLINTKQVNYSYISSLVNDLFNNLFTNIQKRQDEFIDRIQKFAPNANINFIGFPTPLNTIMNLVDRHINKYDKDAKFNLSTILLDLINKKLKYTATKKNAYFINPFDYDYWVKNADILTPSLFDIHPGEKGYKKIAIDLFIKLISTNRNAEEFYKHNINFGSTYLNSDQDSFLTQIKLDKDPYQVIKEVFGDDLDKFLLTEDKQYLTLKNENKFNEENYFNRVLDNVGLDEIIFDKVLPNFFESDFYHKIDPQNSLKNFLKRDNNKNLTSLKHWFKDSKIVPNLLKNAEETFKNHDWDSDGKPGAKDNKITYLIEAFKKELSNEPKIINLIFTLTQTTVFKDNLIEFKNIVKNIFTNVVNLDITKKEIYKGIDLIYDKESSKIAPYISKNDLRNLVNLILNSETLKTNVADILGNIIEDSPNFSKAQSFKELWFTFIKNPKNSYSIQNIFHHITNDLIKKPEFKLILCNLVKNLTINYPEYFKNVDINNLADLTSEILEFWTSIDSELGISKDITTELINELKSDLPNKFNIGRFGKKVIERLKSKFDKDNLELNILKLIKNASEINLPKYKLSLQALTKNVIKISTKNNEQTTKFFASIYQTLGTDIQKIINEEDFSSLINKLLNEPKFEDFIDSIIEDATQINSDKLASATSLFDLPKIIFENIENSHTLDNLLQLISNSISYPELNSVFSELQKKFPKDYQSINTDTIRSLIKHTITYHELKPLIVSFIKHGLLNIKTTKEDLSAPTTLVKYWLENDEEKQAVKSNLKSFVISLSKNTDLIEIISNIIYIELNKHQPLGENIQPQQVTQLMTALFRDIEPWNDKIKLIDYIVEDLVDNLVINDINLDINNLTNSIVKRIFDKTQPEESTLKLIKIFTESNIIGQNREVIKQLATNGLNFASKNMDIAGSIYAKLPSKTINDISKYMTKEDFKIVINDTIENSKADISILLDTIIDSASNNHKSLQKATTFRDLINLLFTPSENEEIIAQVLERIIVNAISHPNIFSLLKGLWSENIKPYGVNPDDAANTKFAKDLFDELPKLIKEMGLIEKVIKSISQSAKNNDSTQQLIDAIGKDIINGLHLTDYKLAQTILKSNTLVQNKQTLKDDILTIVNKITTEDTLTEKFAVDFKLDSALTKLGITQQSAVKTLQSAFKSQELKNILEAFLNELFNNNEKYASLESWPNALGEFFRSSNASIIRESLKHWIRDVFTNNEDVSSALGKGLAKLMRENGFNFIEEKDYIVQDFIKSFVKQAVNTKILDDIVDSLFSKLKEIDRHELSEFPALMQNAFKEGAMKFISSDGVVMLSKIFENKDVFKSIFSNLDTKAYSDFINLLFESSPTDFNKGIYAIMFAKPNESSNFNASSGISGIIKGEFGAFIEIFVSPLVDQFFKELNENQKYTDINELKKNTQAYHSIWRFYAFLCQILYTNSPSGLFWNRTSLTAEALTMEGFNAAFKNKISKYPNLLDKYSNNLEIIGFANKTTPLSYYISGQQLLSSWLGTYNSRSGGLSNTFYGRDHTLVYIYYGNNKDSKYNNTKTFKQVLLEDMLKGFQPTETK</sequence>